<keyword evidence="4" id="KW-1185">Reference proteome</keyword>
<dbReference type="EMBL" id="JALJYF010000001">
    <property type="protein sequence ID" value="MCP1727148.1"/>
    <property type="molecule type" value="Genomic_DNA"/>
</dbReference>
<organism evidence="3 4">
    <name type="scientific">Natronospira proteinivora</name>
    <dbReference type="NCBI Taxonomy" id="1807133"/>
    <lineage>
        <taxon>Bacteria</taxon>
        <taxon>Pseudomonadati</taxon>
        <taxon>Pseudomonadota</taxon>
        <taxon>Gammaproteobacteria</taxon>
        <taxon>Natronospirales</taxon>
        <taxon>Natronospiraceae</taxon>
        <taxon>Natronospira</taxon>
    </lineage>
</organism>
<evidence type="ECO:0000256" key="1">
    <source>
        <dbReference type="SAM" id="MobiDB-lite"/>
    </source>
</evidence>
<evidence type="ECO:0000313" key="3">
    <source>
        <dbReference type="EMBL" id="MCP1727148.1"/>
    </source>
</evidence>
<feature type="region of interest" description="Disordered" evidence="1">
    <location>
        <begin position="145"/>
        <end position="168"/>
    </location>
</feature>
<name>A0ABT1GA65_9GAMM</name>
<dbReference type="SUPFAM" id="SSF50630">
    <property type="entry name" value="Acid proteases"/>
    <property type="match status" value="1"/>
</dbReference>
<comment type="caution">
    <text evidence="3">The sequence shown here is derived from an EMBL/GenBank/DDBJ whole genome shotgun (WGS) entry which is preliminary data.</text>
</comment>
<dbReference type="Pfam" id="PF05618">
    <property type="entry name" value="Zn_protease"/>
    <property type="match status" value="1"/>
</dbReference>
<gene>
    <name evidence="3" type="ORF">J2T60_001113</name>
</gene>
<protein>
    <recommendedName>
        <fullName evidence="2">Retropepsin-like aspartic endopeptidase domain-containing protein</fullName>
    </recommendedName>
</protein>
<sequence length="168" mass="19153">MGKASEKRGNQKQLLTVGWREWLALPELGLNRIKAKVDTGARTSCLHAFDLDRFQHNGAPWVRFGMHPRQLDNEQVIYCEAPIVDQRPVTDSGGHREDRLVIQTPVRLGQQEWPIELTLTDRDIMRFRMLLGRTAMRGRLQVDPGRSFLCSEPASGDLDSDDETAEED</sequence>
<dbReference type="Gene3D" id="2.40.70.10">
    <property type="entry name" value="Acid Proteases"/>
    <property type="match status" value="1"/>
</dbReference>
<evidence type="ECO:0000313" key="4">
    <source>
        <dbReference type="Proteomes" id="UP001523550"/>
    </source>
</evidence>
<accession>A0ABT1GA65</accession>
<feature type="compositionally biased region" description="Acidic residues" evidence="1">
    <location>
        <begin position="158"/>
        <end position="168"/>
    </location>
</feature>
<dbReference type="Proteomes" id="UP001523550">
    <property type="component" value="Unassembled WGS sequence"/>
</dbReference>
<reference evidence="3 4" key="1">
    <citation type="submission" date="2022-03" db="EMBL/GenBank/DDBJ databases">
        <title>Genomic Encyclopedia of Type Strains, Phase III (KMG-III): the genomes of soil and plant-associated and newly described type strains.</title>
        <authorList>
            <person name="Whitman W."/>
        </authorList>
    </citation>
    <scope>NUCLEOTIDE SEQUENCE [LARGE SCALE GENOMIC DNA]</scope>
    <source>
        <strain evidence="3 4">BSker1</strain>
    </source>
</reference>
<dbReference type="InterPro" id="IPR021109">
    <property type="entry name" value="Peptidase_aspartic_dom_sf"/>
</dbReference>
<dbReference type="InterPro" id="IPR008503">
    <property type="entry name" value="Asp_endopeptidase"/>
</dbReference>
<dbReference type="PANTHER" id="PTHR38037:SF1">
    <property type="entry name" value="ATP-DEPENDENT ZINC PROTEASE DOMAIN-CONTAINING PROTEIN-RELATED"/>
    <property type="match status" value="1"/>
</dbReference>
<proteinExistence type="predicted"/>
<dbReference type="RefSeq" id="WP_253446589.1">
    <property type="nucleotide sequence ID" value="NZ_JALJYF010000001.1"/>
</dbReference>
<dbReference type="PANTHER" id="PTHR38037">
    <property type="entry name" value="ZN_PROTEASE DOMAIN-CONTAINING PROTEIN"/>
    <property type="match status" value="1"/>
</dbReference>
<evidence type="ECO:0000259" key="2">
    <source>
        <dbReference type="Pfam" id="PF05618"/>
    </source>
</evidence>
<feature type="domain" description="Retropepsin-like aspartic endopeptidase" evidence="2">
    <location>
        <begin position="17"/>
        <end position="150"/>
    </location>
</feature>